<keyword evidence="2 5" id="KW-0813">Transport</keyword>
<dbReference type="PANTHER" id="PTHR10137:SF0">
    <property type="entry name" value="V-TYPE PROTON ATPASE SUBUNIT C"/>
    <property type="match status" value="1"/>
</dbReference>
<evidence type="ECO:0000256" key="4">
    <source>
        <dbReference type="ARBA" id="ARBA00023065"/>
    </source>
</evidence>
<dbReference type="InterPro" id="IPR036132">
    <property type="entry name" value="Vac_ATP_synth_c_sf"/>
</dbReference>
<dbReference type="Pfam" id="PF03223">
    <property type="entry name" value="V-ATPase_C"/>
    <property type="match status" value="1"/>
</dbReference>
<reference evidence="7" key="2">
    <citation type="submission" date="2021-01" db="EMBL/GenBank/DDBJ databases">
        <authorList>
            <person name="Corre E."/>
            <person name="Pelletier E."/>
            <person name="Niang G."/>
            <person name="Scheremetjew M."/>
            <person name="Finn R."/>
            <person name="Kale V."/>
            <person name="Holt S."/>
            <person name="Cochrane G."/>
            <person name="Meng A."/>
            <person name="Brown T."/>
            <person name="Cohen L."/>
        </authorList>
    </citation>
    <scope>NUCLEOTIDE SEQUENCE</scope>
    <source>
        <strain evidence="7">CCMP1205</strain>
    </source>
</reference>
<accession>A0A5B8MFQ4</accession>
<dbReference type="Gene3D" id="1.20.1460.10">
    <property type="entry name" value="subunit c (vma5p) of the yeast v-atpase, domain 2"/>
    <property type="match status" value="1"/>
</dbReference>
<proteinExistence type="inferred from homology"/>
<comment type="subunit">
    <text evidence="5">V-ATPase is a heteromultimeric enzyme composed of a peripheral catalytic V1 complex (components A to H) attached to an integral membrane V0 proton pore complex.</text>
</comment>
<dbReference type="SUPFAM" id="SSF118203">
    <property type="entry name" value="Vacuolar ATP synthase subunit C"/>
    <property type="match status" value="1"/>
</dbReference>
<evidence type="ECO:0000256" key="1">
    <source>
        <dbReference type="ARBA" id="ARBA00006138"/>
    </source>
</evidence>
<organism evidence="8 9">
    <name type="scientific">Chloropicon primus</name>
    <dbReference type="NCBI Taxonomy" id="1764295"/>
    <lineage>
        <taxon>Eukaryota</taxon>
        <taxon>Viridiplantae</taxon>
        <taxon>Chlorophyta</taxon>
        <taxon>Chloropicophyceae</taxon>
        <taxon>Chloropicales</taxon>
        <taxon>Chloropicaceae</taxon>
        <taxon>Chloropicon</taxon>
    </lineage>
</organism>
<dbReference type="PANTHER" id="PTHR10137">
    <property type="entry name" value="V-TYPE PROTON ATPASE SUBUNIT C"/>
    <property type="match status" value="1"/>
</dbReference>
<dbReference type="EMBL" id="CP031034">
    <property type="protein sequence ID" value="QDZ18495.1"/>
    <property type="molecule type" value="Genomic_DNA"/>
</dbReference>
<dbReference type="Gene3D" id="3.30.70.1180">
    <property type="entry name" value="Vacuolar atp synthase subunit c, domain 1"/>
    <property type="match status" value="1"/>
</dbReference>
<evidence type="ECO:0000256" key="5">
    <source>
        <dbReference type="RuleBase" id="RU364010"/>
    </source>
</evidence>
<protein>
    <recommendedName>
        <fullName evidence="5">V-type proton ATPase subunit C</fullName>
    </recommendedName>
</protein>
<reference evidence="8 9" key="1">
    <citation type="submission" date="2018-07" db="EMBL/GenBank/DDBJ databases">
        <title>The complete nuclear genome of the prasinophyte Chloropicon primus (CCMP1205).</title>
        <authorList>
            <person name="Pombert J.-F."/>
            <person name="Otis C."/>
            <person name="Turmel M."/>
            <person name="Lemieux C."/>
        </authorList>
    </citation>
    <scope>NUCLEOTIDE SEQUENCE [LARGE SCALE GENOMIC DNA]</scope>
    <source>
        <strain evidence="8 9">CCMP1205</strain>
    </source>
</reference>
<dbReference type="Gene3D" id="3.30.70.100">
    <property type="match status" value="1"/>
</dbReference>
<dbReference type="EMBL" id="HBHL01006778">
    <property type="protein sequence ID" value="CAD9715477.1"/>
    <property type="molecule type" value="Transcribed_RNA"/>
</dbReference>
<name>A0A5B8MFQ4_9CHLO</name>
<keyword evidence="3 5" id="KW-0375">Hydrogen ion transport</keyword>
<sequence length="402" mass="45060">MVYEEGDGVYWVVSLPVLGGSAEATWDSVQQNTVYAQDLSTNFKLNVPDTLRVGTLDSLLELSDELARDTQAIEGTCAKLRRQCIEHATTTSGGHGDSFANVDDLSHEDAEAVESFEWNEAKFPSNRPLKDLVTRVMDGVHRTDDALKVKLSEFSSARANLAALSRKSQGSLAVREIGSLIAEDDYVSTENLCTCFLVVPVSSKKDFLKTYEKWSNFSFINAEGRSSHISTAVPRSAKEVAQDKDYILMRVVVFAKMVDTFKTAAREKGFQVREFKLDQQALVEEKESLVQMKQECQEMEVQLVEWSLTAYKEILNSWMHMLTIRIFVESILRYGLPPSFQAAVLKPNKRCEIKVRAVLANQFSKHVSNHWRKGAEGDEKAPGGAGNDEVFPYVSFTVNFNK</sequence>
<evidence type="ECO:0000256" key="2">
    <source>
        <dbReference type="ARBA" id="ARBA00022448"/>
    </source>
</evidence>
<evidence type="ECO:0000256" key="3">
    <source>
        <dbReference type="ARBA" id="ARBA00022781"/>
    </source>
</evidence>
<keyword evidence="9" id="KW-1185">Reference proteome</keyword>
<comment type="similarity">
    <text evidence="1 5">Belongs to the V-ATPase C subunit family.</text>
</comment>
<dbReference type="AlphaFoldDB" id="A0A5B8MFQ4"/>
<dbReference type="OrthoDB" id="6605928at2759"/>
<feature type="coiled-coil region" evidence="6">
    <location>
        <begin position="282"/>
        <end position="309"/>
    </location>
</feature>
<dbReference type="CDD" id="cd14785">
    <property type="entry name" value="V-ATPase_C"/>
    <property type="match status" value="1"/>
</dbReference>
<dbReference type="STRING" id="1764295.A0A5B8MFQ4"/>
<dbReference type="GO" id="GO:0000221">
    <property type="term" value="C:vacuolar proton-transporting V-type ATPase, V1 domain"/>
    <property type="evidence" value="ECO:0007669"/>
    <property type="project" value="TreeGrafter"/>
</dbReference>
<evidence type="ECO:0000313" key="9">
    <source>
        <dbReference type="Proteomes" id="UP000316726"/>
    </source>
</evidence>
<evidence type="ECO:0000313" key="8">
    <source>
        <dbReference type="EMBL" id="QDZ18495.1"/>
    </source>
</evidence>
<gene>
    <name evidence="8" type="ORF">A3770_01p10130</name>
    <name evidence="7" type="ORF">CPRI1469_LOCUS4332</name>
</gene>
<dbReference type="InterPro" id="IPR004907">
    <property type="entry name" value="ATPase_V1-cplx_csu"/>
</dbReference>
<evidence type="ECO:0000256" key="6">
    <source>
        <dbReference type="SAM" id="Coils"/>
    </source>
</evidence>
<comment type="function">
    <text evidence="5">Subunit of the V1 complex of vacuolar(H+)-ATPase (V-ATPase), a multisubunit enzyme composed of a peripheral complex (V1) that hydrolyzes ATP and a membrane integral complex (V0) that translocates protons. V-ATPase is responsible for acidifying and maintaining the pH of intracellular compartments and in some cell types, is targeted to the plasma membrane, where it is responsible for acidifying the extracellular environment. Subunit C is necessary for the assembly of the catalytic sector of the enzyme and is likely to have a specific function in its catalytic activity.</text>
</comment>
<dbReference type="GO" id="GO:0046961">
    <property type="term" value="F:proton-transporting ATPase activity, rotational mechanism"/>
    <property type="evidence" value="ECO:0007669"/>
    <property type="project" value="InterPro"/>
</dbReference>
<dbReference type="Proteomes" id="UP000316726">
    <property type="component" value="Chromosome 1"/>
</dbReference>
<keyword evidence="4 5" id="KW-0406">Ion transport</keyword>
<evidence type="ECO:0000313" key="7">
    <source>
        <dbReference type="EMBL" id="CAD9715477.1"/>
    </source>
</evidence>
<keyword evidence="6" id="KW-0175">Coiled coil</keyword>